<name>M7TJC6_BOTF1</name>
<dbReference type="Proteomes" id="UP000012045">
    <property type="component" value="Unassembled WGS sequence"/>
</dbReference>
<proteinExistence type="predicted"/>
<dbReference type="AlphaFoldDB" id="M7TJC6"/>
<sequence>MYNDFRGMKTRDHSPASEDADPLYDKNGKDLRGVMVAKWELYCKIGWVKRIFGKDEMYLPIVDCLPFPIRPNEMESEEWENVRSQGSESRTKWVLKAIEALKQDELWESLPYEQFKARHDEVRKVARKKWKIVGTRPRPSLDTIQAKYLDEIMNDVGLTLYPKPKEEPKKIWDRYRRRGH</sequence>
<dbReference type="OrthoDB" id="3490349at2759"/>
<evidence type="ECO:0000256" key="1">
    <source>
        <dbReference type="SAM" id="MobiDB-lite"/>
    </source>
</evidence>
<organism evidence="2 3">
    <name type="scientific">Botryotinia fuckeliana (strain BcDW1)</name>
    <name type="common">Noble rot fungus</name>
    <name type="synonym">Botrytis cinerea</name>
    <dbReference type="NCBI Taxonomy" id="1290391"/>
    <lineage>
        <taxon>Eukaryota</taxon>
        <taxon>Fungi</taxon>
        <taxon>Dikarya</taxon>
        <taxon>Ascomycota</taxon>
        <taxon>Pezizomycotina</taxon>
        <taxon>Leotiomycetes</taxon>
        <taxon>Helotiales</taxon>
        <taxon>Sclerotiniaceae</taxon>
        <taxon>Botrytis</taxon>
    </lineage>
</organism>
<dbReference type="EMBL" id="KB708084">
    <property type="protein sequence ID" value="EMR81224.1"/>
    <property type="molecule type" value="Genomic_DNA"/>
</dbReference>
<protein>
    <submittedName>
        <fullName evidence="2">Uncharacterized protein</fullName>
    </submittedName>
</protein>
<dbReference type="HOGENOM" id="CLU_1495964_0_0_1"/>
<feature type="compositionally biased region" description="Basic and acidic residues" evidence="1">
    <location>
        <begin position="1"/>
        <end position="16"/>
    </location>
</feature>
<evidence type="ECO:0000313" key="3">
    <source>
        <dbReference type="Proteomes" id="UP000012045"/>
    </source>
</evidence>
<feature type="region of interest" description="Disordered" evidence="1">
    <location>
        <begin position="1"/>
        <end position="23"/>
    </location>
</feature>
<gene>
    <name evidence="2" type="ORF">BcDW1_10213</name>
</gene>
<evidence type="ECO:0000313" key="2">
    <source>
        <dbReference type="EMBL" id="EMR81224.1"/>
    </source>
</evidence>
<accession>M7TJC6</accession>
<reference evidence="3" key="1">
    <citation type="journal article" date="2013" name="Genome Announc.">
        <title>Draft genome sequence of Botrytis cinerea BcDW1, inoculum for noble rot of grape berries.</title>
        <authorList>
            <person name="Blanco-Ulate B."/>
            <person name="Allen G."/>
            <person name="Powell A.L."/>
            <person name="Cantu D."/>
        </authorList>
    </citation>
    <scope>NUCLEOTIDE SEQUENCE [LARGE SCALE GENOMIC DNA]</scope>
    <source>
        <strain evidence="3">BcDW1</strain>
    </source>
</reference>